<dbReference type="PANTHER" id="PTHR10961:SF7">
    <property type="entry name" value="FAD DEPENDENT OXIDOREDUCTASE DOMAIN-CONTAINING PROTEIN"/>
    <property type="match status" value="1"/>
</dbReference>
<keyword evidence="3" id="KW-0274">FAD</keyword>
<proteinExistence type="predicted"/>
<dbReference type="SUPFAM" id="SSF51905">
    <property type="entry name" value="FAD/NAD(P)-binding domain"/>
    <property type="match status" value="1"/>
</dbReference>
<evidence type="ECO:0000256" key="1">
    <source>
        <dbReference type="ARBA" id="ARBA00001974"/>
    </source>
</evidence>
<comment type="caution">
    <text evidence="6">The sequence shown here is derived from an EMBL/GenBank/DDBJ whole genome shotgun (WGS) entry which is preliminary data.</text>
</comment>
<reference evidence="7" key="1">
    <citation type="submission" date="2015-08" db="EMBL/GenBank/DDBJ databases">
        <title>Fjat-10028 dsm 16317.</title>
        <authorList>
            <person name="Liu B."/>
            <person name="Wang J."/>
            <person name="Zhu Y."/>
            <person name="Liu G."/>
            <person name="Chen Q."/>
            <person name="Chen Z."/>
            <person name="Lan J."/>
            <person name="Che J."/>
            <person name="Ge C."/>
            <person name="Shi H."/>
            <person name="Pan Z."/>
            <person name="Liu X."/>
        </authorList>
    </citation>
    <scope>NUCLEOTIDE SEQUENCE [LARGE SCALE GENOMIC DNA]</scope>
    <source>
        <strain evidence="7">DSM 16317</strain>
    </source>
</reference>
<dbReference type="GO" id="GO:0005829">
    <property type="term" value="C:cytosol"/>
    <property type="evidence" value="ECO:0007669"/>
    <property type="project" value="TreeGrafter"/>
</dbReference>
<dbReference type="GeneID" id="301137757"/>
<dbReference type="RefSeq" id="WP_053418146.1">
    <property type="nucleotide sequence ID" value="NZ_LILB01000005.1"/>
</dbReference>
<evidence type="ECO:0000313" key="6">
    <source>
        <dbReference type="EMBL" id="KOO49965.1"/>
    </source>
</evidence>
<name>A0A0M0LFX6_9BACL</name>
<dbReference type="Gene3D" id="3.50.50.60">
    <property type="entry name" value="FAD/NAD(P)-binding domain"/>
    <property type="match status" value="1"/>
</dbReference>
<evidence type="ECO:0000313" key="7">
    <source>
        <dbReference type="Proteomes" id="UP000036867"/>
    </source>
</evidence>
<dbReference type="OrthoDB" id="9794226at2"/>
<keyword evidence="7" id="KW-1185">Reference proteome</keyword>
<dbReference type="Gene3D" id="3.30.9.10">
    <property type="entry name" value="D-Amino Acid Oxidase, subunit A, domain 2"/>
    <property type="match status" value="1"/>
</dbReference>
<dbReference type="Pfam" id="PF01266">
    <property type="entry name" value="DAO"/>
    <property type="match status" value="1"/>
</dbReference>
<protein>
    <submittedName>
        <fullName evidence="6">Methyltryptophan oxidase</fullName>
    </submittedName>
</protein>
<dbReference type="STRING" id="263475.AMD00_16825"/>
<feature type="domain" description="FAD dependent oxidoreductase" evidence="5">
    <location>
        <begin position="4"/>
        <end position="357"/>
    </location>
</feature>
<dbReference type="GO" id="GO:0050660">
    <property type="term" value="F:flavin adenine dinucleotide binding"/>
    <property type="evidence" value="ECO:0007669"/>
    <property type="project" value="InterPro"/>
</dbReference>
<comment type="cofactor">
    <cofactor evidence="1">
        <name>FAD</name>
        <dbReference type="ChEBI" id="CHEBI:57692"/>
    </cofactor>
</comment>
<dbReference type="InterPro" id="IPR045170">
    <property type="entry name" value="MTOX"/>
</dbReference>
<organism evidence="6 7">
    <name type="scientific">Viridibacillus arvi</name>
    <dbReference type="NCBI Taxonomy" id="263475"/>
    <lineage>
        <taxon>Bacteria</taxon>
        <taxon>Bacillati</taxon>
        <taxon>Bacillota</taxon>
        <taxon>Bacilli</taxon>
        <taxon>Bacillales</taxon>
        <taxon>Caryophanaceae</taxon>
        <taxon>Viridibacillus</taxon>
    </lineage>
</organism>
<sequence>MHYDVIVIGAGSMGMAAGYFLSQSGKKTLLLDAFNPPHDKGSHHGETRIIRYAYGEGVEYVPLALRARNLWQELAQQTGKEIFLQTGVINVGDKNIPFIKNVIKSAEEFDLPLEVMTASEVNEKWDGMQLPENFLGCFEPTSGVLKVESCVEAYRELALNTGATIRANSRVTKVHPQSGKVTIYTEDGATFTADSIIISAGAWSGELLKQLDLKLPLNPIRKTFAWYDVDERYYNQNDFPAFTFELADSIYYGFPSIDGAGLKVGRHDGGDTINPDEVKLAFGDVAGDVENLNGFLDEFMPREHELKLGKTCMYTMTPDENFVIDVHPKYNNIAIAAGFSGHGFKFASAVGEVLSDLITKGSTDLDIKPFSIKRFSTVGEI</sequence>
<evidence type="ECO:0000256" key="2">
    <source>
        <dbReference type="ARBA" id="ARBA00022630"/>
    </source>
</evidence>
<gene>
    <name evidence="6" type="ORF">AMD00_16825</name>
</gene>
<dbReference type="SUPFAM" id="SSF54373">
    <property type="entry name" value="FAD-linked reductases, C-terminal domain"/>
    <property type="match status" value="1"/>
</dbReference>
<evidence type="ECO:0000256" key="4">
    <source>
        <dbReference type="ARBA" id="ARBA00023002"/>
    </source>
</evidence>
<accession>A0A0M0LFX6</accession>
<dbReference type="EMBL" id="LILB01000005">
    <property type="protein sequence ID" value="KOO49965.1"/>
    <property type="molecule type" value="Genomic_DNA"/>
</dbReference>
<keyword evidence="2" id="KW-0285">Flavoprotein</keyword>
<dbReference type="AlphaFoldDB" id="A0A0M0LFX6"/>
<dbReference type="PATRIC" id="fig|263475.3.peg.4658"/>
<dbReference type="Proteomes" id="UP000036867">
    <property type="component" value="Unassembled WGS sequence"/>
</dbReference>
<dbReference type="NCBIfam" id="NF008425">
    <property type="entry name" value="PRK11259.1"/>
    <property type="match status" value="1"/>
</dbReference>
<dbReference type="InterPro" id="IPR006076">
    <property type="entry name" value="FAD-dep_OxRdtase"/>
</dbReference>
<evidence type="ECO:0000259" key="5">
    <source>
        <dbReference type="Pfam" id="PF01266"/>
    </source>
</evidence>
<evidence type="ECO:0000256" key="3">
    <source>
        <dbReference type="ARBA" id="ARBA00022827"/>
    </source>
</evidence>
<keyword evidence="4" id="KW-0560">Oxidoreductase</keyword>
<dbReference type="InterPro" id="IPR036188">
    <property type="entry name" value="FAD/NAD-bd_sf"/>
</dbReference>
<dbReference type="GO" id="GO:0008115">
    <property type="term" value="F:sarcosine oxidase activity"/>
    <property type="evidence" value="ECO:0007669"/>
    <property type="project" value="TreeGrafter"/>
</dbReference>
<dbReference type="PANTHER" id="PTHR10961">
    <property type="entry name" value="PEROXISOMAL SARCOSINE OXIDASE"/>
    <property type="match status" value="1"/>
</dbReference>